<keyword evidence="2" id="KW-1133">Transmembrane helix</keyword>
<organism evidence="4 5">
    <name type="scientific">Parazoarcus communis SWub3 = DSM 12120</name>
    <dbReference type="NCBI Taxonomy" id="1121029"/>
    <lineage>
        <taxon>Bacteria</taxon>
        <taxon>Pseudomonadati</taxon>
        <taxon>Pseudomonadota</taxon>
        <taxon>Betaproteobacteria</taxon>
        <taxon>Rhodocyclales</taxon>
        <taxon>Zoogloeaceae</taxon>
        <taxon>Parazoarcus</taxon>
    </lineage>
</organism>
<dbReference type="EMBL" id="QKOE01000043">
    <property type="protein sequence ID" value="PZA14293.1"/>
    <property type="molecule type" value="Genomic_DNA"/>
</dbReference>
<dbReference type="OrthoDB" id="1149075at2"/>
<dbReference type="Gene3D" id="3.30.1330.60">
    <property type="entry name" value="OmpA-like domain"/>
    <property type="match status" value="1"/>
</dbReference>
<accession>A0A323UQJ4</accession>
<protein>
    <recommendedName>
        <fullName evidence="3">OmpA-like domain-containing protein</fullName>
    </recommendedName>
</protein>
<dbReference type="InterPro" id="IPR036737">
    <property type="entry name" value="OmpA-like_sf"/>
</dbReference>
<evidence type="ECO:0000256" key="1">
    <source>
        <dbReference type="SAM" id="MobiDB-lite"/>
    </source>
</evidence>
<feature type="transmembrane region" description="Helical" evidence="2">
    <location>
        <begin position="49"/>
        <end position="72"/>
    </location>
</feature>
<dbReference type="AlphaFoldDB" id="A0A323UQJ4"/>
<keyword evidence="5" id="KW-1185">Reference proteome</keyword>
<feature type="compositionally biased region" description="Low complexity" evidence="1">
    <location>
        <begin position="89"/>
        <end position="109"/>
    </location>
</feature>
<evidence type="ECO:0000259" key="3">
    <source>
        <dbReference type="Pfam" id="PF00691"/>
    </source>
</evidence>
<feature type="region of interest" description="Disordered" evidence="1">
    <location>
        <begin position="89"/>
        <end position="111"/>
    </location>
</feature>
<feature type="domain" description="OmpA-like" evidence="3">
    <location>
        <begin position="131"/>
        <end position="216"/>
    </location>
</feature>
<dbReference type="InterPro" id="IPR006665">
    <property type="entry name" value="OmpA-like"/>
</dbReference>
<dbReference type="Pfam" id="PF00691">
    <property type="entry name" value="OmpA"/>
    <property type="match status" value="1"/>
</dbReference>
<keyword evidence="2" id="KW-0812">Transmembrane</keyword>
<keyword evidence="2" id="KW-0472">Membrane</keyword>
<feature type="transmembrane region" description="Helical" evidence="2">
    <location>
        <begin position="7"/>
        <end position="29"/>
    </location>
</feature>
<evidence type="ECO:0000313" key="5">
    <source>
        <dbReference type="Proteomes" id="UP000248259"/>
    </source>
</evidence>
<evidence type="ECO:0000313" key="4">
    <source>
        <dbReference type="EMBL" id="PZA14293.1"/>
    </source>
</evidence>
<proteinExistence type="predicted"/>
<name>A0A323UQJ4_9RHOO</name>
<dbReference type="SUPFAM" id="SSF103088">
    <property type="entry name" value="OmpA-like"/>
    <property type="match status" value="1"/>
</dbReference>
<evidence type="ECO:0000256" key="2">
    <source>
        <dbReference type="SAM" id="Phobius"/>
    </source>
</evidence>
<sequence length="232" mass="26027">MEKLFEIASNVSTPLGLGGLFAAILFYIFKQILTRDFVRQMTTAHSADVIKLIIERLFTLALVAMILGFIAYTLTKLMPRSAVSQPAVPTTAVHTSSSSPTSTSQPSAPDNLDNEQRYELITLAQNGCYFFVPGEAKVYSVMEYIELAQEKFIEQIDGSDARIKIVGYMETGYSDMYAQKLSEKRAEAVKQLLISRYRIDAARISTEGHGMKHNQKWVREYFCGARVSITKK</sequence>
<reference evidence="4 5" key="1">
    <citation type="submission" date="2018-06" db="EMBL/GenBank/DDBJ databases">
        <title>Azoarcus communis strain SWub3 genome.</title>
        <authorList>
            <person name="Zorraquino Salvo V."/>
            <person name="Toubiana D."/>
            <person name="Blumwald E."/>
        </authorList>
    </citation>
    <scope>NUCLEOTIDE SEQUENCE [LARGE SCALE GENOMIC DNA]</scope>
    <source>
        <strain evidence="4 5">SWub3</strain>
    </source>
</reference>
<dbReference type="RefSeq" id="WP_110530315.1">
    <property type="nucleotide sequence ID" value="NZ_QKOE01000043.1"/>
</dbReference>
<gene>
    <name evidence="4" type="ORF">DNK49_22630</name>
</gene>
<dbReference type="Proteomes" id="UP000248259">
    <property type="component" value="Unassembled WGS sequence"/>
</dbReference>
<comment type="caution">
    <text evidence="4">The sequence shown here is derived from an EMBL/GenBank/DDBJ whole genome shotgun (WGS) entry which is preliminary data.</text>
</comment>